<name>A0ABY4JI09_9BACI</name>
<organism evidence="2 3">
    <name type="scientific">Gottfriedia acidiceleris</name>
    <dbReference type="NCBI Taxonomy" id="371036"/>
    <lineage>
        <taxon>Bacteria</taxon>
        <taxon>Bacillati</taxon>
        <taxon>Bacillota</taxon>
        <taxon>Bacilli</taxon>
        <taxon>Bacillales</taxon>
        <taxon>Bacillaceae</taxon>
        <taxon>Gottfriedia</taxon>
    </lineage>
</organism>
<protein>
    <submittedName>
        <fullName evidence="2">DUF6254 family protein</fullName>
    </submittedName>
</protein>
<reference evidence="2 3" key="1">
    <citation type="submission" date="2022-04" db="EMBL/GenBank/DDBJ databases">
        <title>Mechanism of arsenic methylation and mitigation arsenic toxicity by Bacillus sp. LH14 from an Arsenic-Contaminated Paddy Soil.</title>
        <authorList>
            <person name="Wang D."/>
        </authorList>
    </citation>
    <scope>NUCLEOTIDE SEQUENCE [LARGE SCALE GENOMIC DNA]</scope>
    <source>
        <strain evidence="2 3">LH14</strain>
    </source>
</reference>
<dbReference type="InterPro" id="IPR046221">
    <property type="entry name" value="DUF6254"/>
</dbReference>
<proteinExistence type="predicted"/>
<dbReference type="EMBL" id="CP096034">
    <property type="protein sequence ID" value="UPM53256.1"/>
    <property type="molecule type" value="Genomic_DNA"/>
</dbReference>
<accession>A0ABY4JI09</accession>
<dbReference type="Proteomes" id="UP000830639">
    <property type="component" value="Chromosome"/>
</dbReference>
<keyword evidence="3" id="KW-1185">Reference proteome</keyword>
<dbReference type="RefSeq" id="WP_220270703.1">
    <property type="nucleotide sequence ID" value="NZ_CP096034.1"/>
</dbReference>
<dbReference type="GeneID" id="88560539"/>
<evidence type="ECO:0000313" key="3">
    <source>
        <dbReference type="Proteomes" id="UP000830639"/>
    </source>
</evidence>
<gene>
    <name evidence="2" type="ORF">MY490_15785</name>
</gene>
<sequence>MTKSKKEKERFWNERKSNQQPHDKVKSFKELDKETK</sequence>
<evidence type="ECO:0000256" key="1">
    <source>
        <dbReference type="SAM" id="MobiDB-lite"/>
    </source>
</evidence>
<dbReference type="Pfam" id="PF19767">
    <property type="entry name" value="DUF6254"/>
    <property type="match status" value="1"/>
</dbReference>
<evidence type="ECO:0000313" key="2">
    <source>
        <dbReference type="EMBL" id="UPM53256.1"/>
    </source>
</evidence>
<feature type="region of interest" description="Disordered" evidence="1">
    <location>
        <begin position="1"/>
        <end position="36"/>
    </location>
</feature>